<dbReference type="OrthoDB" id="303179at2157"/>
<evidence type="ECO:0000313" key="2">
    <source>
        <dbReference type="Proteomes" id="UP000318864"/>
    </source>
</evidence>
<accession>A0A4S3TI92</accession>
<dbReference type="RefSeq" id="WP_141466009.1">
    <property type="nucleotide sequence ID" value="NZ_RBZW01000058.1"/>
</dbReference>
<proteinExistence type="predicted"/>
<dbReference type="EMBL" id="RBZW01000058">
    <property type="protein sequence ID" value="THE63661.1"/>
    <property type="molecule type" value="Genomic_DNA"/>
</dbReference>
<comment type="caution">
    <text evidence="1">The sequence shown here is derived from an EMBL/GenBank/DDBJ whole genome shotgun (WGS) entry which is preliminary data.</text>
</comment>
<protein>
    <submittedName>
        <fullName evidence="1">Uncharacterized protein</fullName>
    </submittedName>
</protein>
<evidence type="ECO:0000313" key="1">
    <source>
        <dbReference type="EMBL" id="THE63661.1"/>
    </source>
</evidence>
<name>A0A4S3TI92_9EURY</name>
<dbReference type="InterPro" id="IPR006311">
    <property type="entry name" value="TAT_signal"/>
</dbReference>
<organism evidence="1 2">
    <name type="scientific">Salinadaptatus halalkaliphilus</name>
    <dbReference type="NCBI Taxonomy" id="2419781"/>
    <lineage>
        <taxon>Archaea</taxon>
        <taxon>Methanobacteriati</taxon>
        <taxon>Methanobacteriota</taxon>
        <taxon>Stenosarchaea group</taxon>
        <taxon>Halobacteria</taxon>
        <taxon>Halobacteriales</taxon>
        <taxon>Natrialbaceae</taxon>
        <taxon>Salinadaptatus</taxon>
    </lineage>
</organism>
<dbReference type="PROSITE" id="PS51257">
    <property type="entry name" value="PROKAR_LIPOPROTEIN"/>
    <property type="match status" value="1"/>
</dbReference>
<dbReference type="AlphaFoldDB" id="A0A4S3TI92"/>
<sequence>MYSRRTLLRLGGVGTAVALAGCAVPRADPGSRRSQAGVDAGEPTYRTWLPAADAPDESSGLGSATVRYVDVDRAFERGEALPRTVAISAFESWVVGDWFGHEVTDLEGLLAFDTDPTTIVYAGDISVDAAAAALEETGYDSRDTGEGWELYVGETRPRVVGVTEYGVVQTRVRAPSADAVEEGADRIRTIVDTRDGAIQRRHEDDPQFERLTDLLGRGIRTTVGLERPSWLPDGGQWGTAVDAGDDYVQRASVTSPDPDAEIADAFADHFQELWGTEPSIYTDDGVADGFATAVPETPIEDVSTAVPPRASIAFEYDDDEQRGTVRHLAGESLELPRLVITVDGLTGEELRFDEGTFEPGTRFSIGGLPNDVVVGLEYELESGLTVPLEGFAAADTTVADAPAPDPVDDLEE</sequence>
<gene>
    <name evidence="1" type="ORF">D8Y22_17775</name>
</gene>
<dbReference type="PROSITE" id="PS51318">
    <property type="entry name" value="TAT"/>
    <property type="match status" value="1"/>
</dbReference>
<reference evidence="1 2" key="1">
    <citation type="submission" date="2018-10" db="EMBL/GenBank/DDBJ databases">
        <title>Natronolimnobius sp. XQ-INN 246 isolated from Inner Mongolia Autonomous Region of China.</title>
        <authorList>
            <person name="Xue Q."/>
        </authorList>
    </citation>
    <scope>NUCLEOTIDE SEQUENCE [LARGE SCALE GENOMIC DNA]</scope>
    <source>
        <strain evidence="1 2">XQ-INN 246</strain>
    </source>
</reference>
<keyword evidence="2" id="KW-1185">Reference proteome</keyword>
<dbReference type="Proteomes" id="UP000318864">
    <property type="component" value="Unassembled WGS sequence"/>
</dbReference>